<feature type="signal peptide" evidence="4">
    <location>
        <begin position="1"/>
        <end position="24"/>
    </location>
</feature>
<feature type="region of interest" description="Disordered" evidence="3">
    <location>
        <begin position="438"/>
        <end position="464"/>
    </location>
</feature>
<gene>
    <name evidence="5" type="ORF">GCM10009839_81160</name>
</gene>
<comment type="caution">
    <text evidence="5">The sequence shown here is derived from an EMBL/GenBank/DDBJ whole genome shotgun (WGS) entry which is preliminary data.</text>
</comment>
<dbReference type="PANTHER" id="PTHR43649:SF29">
    <property type="entry name" value="OSMOPROTECTIVE COMPOUNDS-BINDING PROTEIN GGTB"/>
    <property type="match status" value="1"/>
</dbReference>
<name>A0ABN2VD00_9ACTN</name>
<evidence type="ECO:0000256" key="4">
    <source>
        <dbReference type="SAM" id="SignalP"/>
    </source>
</evidence>
<feature type="compositionally biased region" description="Basic and acidic residues" evidence="3">
    <location>
        <begin position="454"/>
        <end position="464"/>
    </location>
</feature>
<dbReference type="InterPro" id="IPR050490">
    <property type="entry name" value="Bact_solute-bd_prot1"/>
</dbReference>
<sequence length="464" mass="47420">MGASTHRSVTVAIAVGLASGLALAGCSSSSSKPSAGTTGTTSSSSASGPASSSSSSASGTALPDLSGKSIQVLAEWSGEEQKSFQKVIDAFTAKTHASVSYQGAGDQTVTVLKSKLAGGGAPDVALVAQPGAIAQLAQAGQIKPLSDSVLSTIDANYAAGWKTLGTVNGKVYSIMFKAANKSTFWYNTAQFQQAGVTPPKTWDDFIKAAGTLSDAGITPVSVGGADGWTLTDWFENVYLSQAGPDNYDKLAHHKIPWTDPTVVQALTTLKQLFGNDKLLAGGKTGALQTDFNTSITQTFTAPPKAAMAYEGDFAGSVITSTTKAKLGADAAFFPFPAAGSLANFVVGGGDAALATNDNPATMAFIQFLASPEAAQAWASQGGFLSPDKNVPVSAYPDDTTKAEAQMLVGAGDNFRFDMSDQAPAGFGGTKGAGEWKDLQDFLSSGDPNAAAAQLEKDAAKETWQ</sequence>
<accession>A0ABN2VD00</accession>
<feature type="region of interest" description="Disordered" evidence="3">
    <location>
        <begin position="24"/>
        <end position="62"/>
    </location>
</feature>
<keyword evidence="2" id="KW-0813">Transport</keyword>
<dbReference type="PROSITE" id="PS51257">
    <property type="entry name" value="PROKAR_LIPOPROTEIN"/>
    <property type="match status" value="1"/>
</dbReference>
<dbReference type="SUPFAM" id="SSF53850">
    <property type="entry name" value="Periplasmic binding protein-like II"/>
    <property type="match status" value="1"/>
</dbReference>
<evidence type="ECO:0000313" key="5">
    <source>
        <dbReference type="EMBL" id="GAA2058891.1"/>
    </source>
</evidence>
<dbReference type="Pfam" id="PF01547">
    <property type="entry name" value="SBP_bac_1"/>
    <property type="match status" value="1"/>
</dbReference>
<dbReference type="InterPro" id="IPR006059">
    <property type="entry name" value="SBP"/>
</dbReference>
<dbReference type="EMBL" id="BAAAQN010000073">
    <property type="protein sequence ID" value="GAA2058891.1"/>
    <property type="molecule type" value="Genomic_DNA"/>
</dbReference>
<dbReference type="Gene3D" id="3.40.190.10">
    <property type="entry name" value="Periplasmic binding protein-like II"/>
    <property type="match status" value="2"/>
</dbReference>
<dbReference type="Proteomes" id="UP001500751">
    <property type="component" value="Unassembled WGS sequence"/>
</dbReference>
<dbReference type="PANTHER" id="PTHR43649">
    <property type="entry name" value="ARABINOSE-BINDING PROTEIN-RELATED"/>
    <property type="match status" value="1"/>
</dbReference>
<evidence type="ECO:0000256" key="2">
    <source>
        <dbReference type="ARBA" id="ARBA00022448"/>
    </source>
</evidence>
<dbReference type="RefSeq" id="WP_344671056.1">
    <property type="nucleotide sequence ID" value="NZ_BAAAQN010000073.1"/>
</dbReference>
<reference evidence="5 6" key="1">
    <citation type="journal article" date="2019" name="Int. J. Syst. Evol. Microbiol.">
        <title>The Global Catalogue of Microorganisms (GCM) 10K type strain sequencing project: providing services to taxonomists for standard genome sequencing and annotation.</title>
        <authorList>
            <consortium name="The Broad Institute Genomics Platform"/>
            <consortium name="The Broad Institute Genome Sequencing Center for Infectious Disease"/>
            <person name="Wu L."/>
            <person name="Ma J."/>
        </authorList>
    </citation>
    <scope>NUCLEOTIDE SEQUENCE [LARGE SCALE GENOMIC DNA]</scope>
    <source>
        <strain evidence="5 6">JCM 16014</strain>
    </source>
</reference>
<evidence type="ECO:0000256" key="1">
    <source>
        <dbReference type="ARBA" id="ARBA00008520"/>
    </source>
</evidence>
<protein>
    <submittedName>
        <fullName evidence="5">ABC transporter substrate-binding protein</fullName>
    </submittedName>
</protein>
<evidence type="ECO:0000313" key="6">
    <source>
        <dbReference type="Proteomes" id="UP001500751"/>
    </source>
</evidence>
<keyword evidence="6" id="KW-1185">Reference proteome</keyword>
<comment type="similarity">
    <text evidence="1">Belongs to the bacterial solute-binding protein 1 family.</text>
</comment>
<organism evidence="5 6">
    <name type="scientific">Catenulispora yoronensis</name>
    <dbReference type="NCBI Taxonomy" id="450799"/>
    <lineage>
        <taxon>Bacteria</taxon>
        <taxon>Bacillati</taxon>
        <taxon>Actinomycetota</taxon>
        <taxon>Actinomycetes</taxon>
        <taxon>Catenulisporales</taxon>
        <taxon>Catenulisporaceae</taxon>
        <taxon>Catenulispora</taxon>
    </lineage>
</organism>
<proteinExistence type="inferred from homology"/>
<keyword evidence="4" id="KW-0732">Signal</keyword>
<evidence type="ECO:0000256" key="3">
    <source>
        <dbReference type="SAM" id="MobiDB-lite"/>
    </source>
</evidence>
<feature type="chain" id="PRO_5045751181" evidence="4">
    <location>
        <begin position="25"/>
        <end position="464"/>
    </location>
</feature>